<evidence type="ECO:0008006" key="4">
    <source>
        <dbReference type="Google" id="ProtNLM"/>
    </source>
</evidence>
<proteinExistence type="predicted"/>
<keyword evidence="1" id="KW-1133">Transmembrane helix</keyword>
<keyword evidence="1" id="KW-0812">Transmembrane</keyword>
<sequence length="126" mass="15272">MMNPQNRGRRFRLALPVFVLIAAFAFGAVVQWLWNAILPAAANFNPISYWQGVGLFILCKVLFGGFRGPDHHRHHNKWERFNRRFGRGHREEMLAWKNKWMHMTDEERSKFRQEMRNRWRKPPEHM</sequence>
<reference evidence="3" key="1">
    <citation type="journal article" date="2019" name="Int. J. Syst. Evol. Microbiol.">
        <title>The Global Catalogue of Microorganisms (GCM) 10K type strain sequencing project: providing services to taxonomists for standard genome sequencing and annotation.</title>
        <authorList>
            <consortium name="The Broad Institute Genomics Platform"/>
            <consortium name="The Broad Institute Genome Sequencing Center for Infectious Disease"/>
            <person name="Wu L."/>
            <person name="Ma J."/>
        </authorList>
    </citation>
    <scope>NUCLEOTIDE SEQUENCE [LARGE SCALE GENOMIC DNA]</scope>
    <source>
        <strain evidence="3">CGMCC 1.15288</strain>
    </source>
</reference>
<comment type="caution">
    <text evidence="2">The sequence shown here is derived from an EMBL/GenBank/DDBJ whole genome shotgun (WGS) entry which is preliminary data.</text>
</comment>
<accession>A0ABQ1YTH4</accession>
<feature type="transmembrane region" description="Helical" evidence="1">
    <location>
        <begin position="46"/>
        <end position="66"/>
    </location>
</feature>
<organism evidence="2 3">
    <name type="scientific">Dyadobacter endophyticus</name>
    <dbReference type="NCBI Taxonomy" id="1749036"/>
    <lineage>
        <taxon>Bacteria</taxon>
        <taxon>Pseudomonadati</taxon>
        <taxon>Bacteroidota</taxon>
        <taxon>Cytophagia</taxon>
        <taxon>Cytophagales</taxon>
        <taxon>Spirosomataceae</taxon>
        <taxon>Dyadobacter</taxon>
    </lineage>
</organism>
<keyword evidence="3" id="KW-1185">Reference proteome</keyword>
<dbReference type="EMBL" id="BMIA01000002">
    <property type="protein sequence ID" value="GGH38268.1"/>
    <property type="molecule type" value="Genomic_DNA"/>
</dbReference>
<evidence type="ECO:0000313" key="3">
    <source>
        <dbReference type="Proteomes" id="UP000600214"/>
    </source>
</evidence>
<protein>
    <recommendedName>
        <fullName evidence="4">DUF3106 domain-containing protein</fullName>
    </recommendedName>
</protein>
<feature type="transmembrane region" description="Helical" evidence="1">
    <location>
        <begin position="12"/>
        <end position="34"/>
    </location>
</feature>
<evidence type="ECO:0000256" key="1">
    <source>
        <dbReference type="SAM" id="Phobius"/>
    </source>
</evidence>
<dbReference type="RefSeq" id="WP_188933828.1">
    <property type="nucleotide sequence ID" value="NZ_BMIA01000002.1"/>
</dbReference>
<keyword evidence="1" id="KW-0472">Membrane</keyword>
<dbReference type="Proteomes" id="UP000600214">
    <property type="component" value="Unassembled WGS sequence"/>
</dbReference>
<name>A0ABQ1YTH4_9BACT</name>
<evidence type="ECO:0000313" key="2">
    <source>
        <dbReference type="EMBL" id="GGH38268.1"/>
    </source>
</evidence>
<gene>
    <name evidence="2" type="ORF">GCM10007423_31850</name>
</gene>